<proteinExistence type="predicted"/>
<evidence type="ECO:0000313" key="1">
    <source>
        <dbReference type="EMBL" id="CAB4152107.1"/>
    </source>
</evidence>
<dbReference type="EMBL" id="LR796564">
    <property type="protein sequence ID" value="CAB4152107.1"/>
    <property type="molecule type" value="Genomic_DNA"/>
</dbReference>
<reference evidence="1" key="1">
    <citation type="submission" date="2020-04" db="EMBL/GenBank/DDBJ databases">
        <authorList>
            <person name="Chiriac C."/>
            <person name="Salcher M."/>
            <person name="Ghai R."/>
            <person name="Kavagutti S V."/>
        </authorList>
    </citation>
    <scope>NUCLEOTIDE SEQUENCE</scope>
</reference>
<sequence length="72" mass="8331">MDEETLNNILVDLNEKQIHLKNSLVEAMLRSENLEEKQKIQNLLDFNEKVNDAIEKKDINSLQILLANANIN</sequence>
<gene>
    <name evidence="1" type="ORF">UFOVP597_51</name>
</gene>
<name>A0A6J5N1D6_9CAUD</name>
<organism evidence="1">
    <name type="scientific">uncultured Caudovirales phage</name>
    <dbReference type="NCBI Taxonomy" id="2100421"/>
    <lineage>
        <taxon>Viruses</taxon>
        <taxon>Duplodnaviria</taxon>
        <taxon>Heunggongvirae</taxon>
        <taxon>Uroviricota</taxon>
        <taxon>Caudoviricetes</taxon>
        <taxon>Peduoviridae</taxon>
        <taxon>Maltschvirus</taxon>
        <taxon>Maltschvirus maltsch</taxon>
    </lineage>
</organism>
<protein>
    <submittedName>
        <fullName evidence="1">Uncharacterized protein</fullName>
    </submittedName>
</protein>
<accession>A0A6J5N1D6</accession>